<evidence type="ECO:0000256" key="1">
    <source>
        <dbReference type="ARBA" id="ARBA00008005"/>
    </source>
</evidence>
<dbReference type="InterPro" id="IPR035326">
    <property type="entry name" value="Beta_sandwich_Seath"/>
</dbReference>
<feature type="domain" description="Phage tail sheath protein-like beta-sandwich" evidence="3">
    <location>
        <begin position="94"/>
        <end position="198"/>
    </location>
</feature>
<evidence type="ECO:0000259" key="2">
    <source>
        <dbReference type="Pfam" id="PF04984"/>
    </source>
</evidence>
<dbReference type="Proteomes" id="UP000253208">
    <property type="component" value="Unassembled WGS sequence"/>
</dbReference>
<protein>
    <submittedName>
        <fullName evidence="4">Uncharacterized protein</fullName>
    </submittedName>
</protein>
<evidence type="ECO:0000259" key="3">
    <source>
        <dbReference type="Pfam" id="PF17481"/>
    </source>
</evidence>
<organism evidence="4 5">
    <name type="scientific">Blautia obeum</name>
    <dbReference type="NCBI Taxonomy" id="40520"/>
    <lineage>
        <taxon>Bacteria</taxon>
        <taxon>Bacillati</taxon>
        <taxon>Bacillota</taxon>
        <taxon>Clostridia</taxon>
        <taxon>Lachnospirales</taxon>
        <taxon>Lachnospiraceae</taxon>
        <taxon>Blautia</taxon>
    </lineage>
</organism>
<comment type="similarity">
    <text evidence="1">Belongs to the myoviridae tail sheath protein family.</text>
</comment>
<dbReference type="Pfam" id="PF04984">
    <property type="entry name" value="Phage_sheath_1"/>
    <property type="match status" value="1"/>
</dbReference>
<name>A0A367G2K4_9FIRM</name>
<evidence type="ECO:0000313" key="5">
    <source>
        <dbReference type="Proteomes" id="UP000253208"/>
    </source>
</evidence>
<sequence length="473" mass="49775">MSGFFVVGEKKERPGVYKRYENAGGVEAAGARSGVGCALVTGNWGALNTPVTIDQSTDITSVIGAGSGHDAITAFMAGGMEECVVVRVGTGGTPATITLKDTTASAAVDAVVLTALYPGNRAFTITVKASLDDETAKEATIYEGTKALEKVTFAAGKTEVDGIVAAFANSKYVKATKKAPGNGTLADVTQKAFTAGTNPTVNTAAYGEAANASEAEVRDMIIVDTNDAAVHTLIATHVARVFQEGAYTMATVAEPSSVEIETRMQHAAAFNDEKIHYVLNPYIGTDGVEYEGYMLAARIGGLICAGAANASLTHTVISGAAGLKETLNSGTIKKALKSGCLVLSTSKSKQVWIEKAINTLVTLSKDQDAGWKKIRRVKERFELMDRVEQTTEVLIGQVDNDTDGRAAVIAAAQRVVDAMVGEKKLLSGTVIEDEGNPAQGDSAWFIIAVDDLDSIETIYLTFRFRFAAEEDSE</sequence>
<dbReference type="EMBL" id="PSQG01000006">
    <property type="protein sequence ID" value="RCH44860.1"/>
    <property type="molecule type" value="Genomic_DNA"/>
</dbReference>
<evidence type="ECO:0000313" key="4">
    <source>
        <dbReference type="EMBL" id="RCH44860.1"/>
    </source>
</evidence>
<dbReference type="RefSeq" id="WP_114001864.1">
    <property type="nucleotide sequence ID" value="NZ_PSQG01000006.1"/>
</dbReference>
<dbReference type="AlphaFoldDB" id="A0A367G2K4"/>
<feature type="domain" description="Tail sheath protein subtilisin-like" evidence="2">
    <location>
        <begin position="202"/>
        <end position="359"/>
    </location>
</feature>
<dbReference type="Pfam" id="PF17481">
    <property type="entry name" value="Phage_sheath_domII"/>
    <property type="match status" value="1"/>
</dbReference>
<comment type="caution">
    <text evidence="4">The sequence shown here is derived from an EMBL/GenBank/DDBJ whole genome shotgun (WGS) entry which is preliminary data.</text>
</comment>
<dbReference type="InterPro" id="IPR035089">
    <property type="entry name" value="Phage_sheath_subtilisin"/>
</dbReference>
<dbReference type="Gene3D" id="3.40.50.11790">
    <property type="match status" value="1"/>
</dbReference>
<gene>
    <name evidence="4" type="ORF">C4886_05255</name>
</gene>
<reference evidence="4 5" key="1">
    <citation type="submission" date="2018-02" db="EMBL/GenBank/DDBJ databases">
        <title>Complete genome sequencing of Faecalibacterium prausnitzii strains isolated from the human gut.</title>
        <authorList>
            <person name="Fitzgerald B.C."/>
            <person name="Shkoporov A.N."/>
            <person name="Ross P.R."/>
            <person name="Hill C."/>
        </authorList>
    </citation>
    <scope>NUCLEOTIDE SEQUENCE [LARGE SCALE GENOMIC DNA]</scope>
    <source>
        <strain evidence="4 5">APC942/31-1</strain>
    </source>
</reference>
<accession>A0A367G2K4</accession>
<dbReference type="Gene3D" id="3.30.1370.220">
    <property type="match status" value="1"/>
</dbReference>
<proteinExistence type="inferred from homology"/>